<dbReference type="PANTHER" id="PTHR38733:SF1">
    <property type="entry name" value="TYPE IV METHYL-DIRECTED RESTRICTION ENZYME ECOKMCRBC"/>
    <property type="match status" value="1"/>
</dbReference>
<dbReference type="Proteomes" id="UP000005519">
    <property type="component" value="Unassembled WGS sequence"/>
</dbReference>
<name>C9PRC9_9PAST</name>
<evidence type="ECO:0008006" key="3">
    <source>
        <dbReference type="Google" id="ProtNLM"/>
    </source>
</evidence>
<keyword evidence="2" id="KW-1185">Reference proteome</keyword>
<dbReference type="EMBL" id="ACZR01000014">
    <property type="protein sequence ID" value="EEX50030.1"/>
    <property type="molecule type" value="Genomic_DNA"/>
</dbReference>
<comment type="caution">
    <text evidence="1">The sequence shown here is derived from an EMBL/GenBank/DDBJ whole genome shotgun (WGS) entry which is preliminary data.</text>
</comment>
<organism evidence="1 2">
    <name type="scientific">Pasteurella dagmatis ATCC 43325</name>
    <dbReference type="NCBI Taxonomy" id="667128"/>
    <lineage>
        <taxon>Bacteria</taxon>
        <taxon>Pseudomonadati</taxon>
        <taxon>Pseudomonadota</taxon>
        <taxon>Gammaproteobacteria</taxon>
        <taxon>Pasteurellales</taxon>
        <taxon>Pasteurellaceae</taxon>
        <taxon>Pasteurella</taxon>
    </lineage>
</organism>
<sequence>MTWLCDLIKEGTLVDNQTYYVSNGILSNPRLQNPIELSIGNSKFEQKIWHFITAISRDLRAESLTHSFVFLDKDYYEFNQDSFFINVMGGDARNFTLNTGNLVGVVSRDEYTLKISSRFGDEFLKYIISDADGFLEIKDFSATEKKDSYAWLLAYLWNIKLKRAYRLGIPKVYSSKSDRISTVRGSIDPLDYFKNHSSGKCLCSFREHDYASTAISLFLMAYDTVKHHSFCQQTRYIYNAFMMANQGKKKTKKEILETPYFSNPYYSDYNTLIDLSKRIISQKSLDFGSSNASNAYLFDISMLFEYFIRKLLIRSGINVRSKFESLRKIQTCSLGKYERKLEPDLIIEGENGVYIFDVKYKHFDEKYGVNREDLFQLHTYIGQWSNKETVCGGGFIFPIPEKKWEKLCLEKTQGVISNKIQQQGKEMDFYVIFLPIPKENIAKENISKENISKDNFYNTMKENCERLCKVMKTCVMREFVN</sequence>
<evidence type="ECO:0000313" key="1">
    <source>
        <dbReference type="EMBL" id="EEX50030.1"/>
    </source>
</evidence>
<dbReference type="RefSeq" id="WP_005762384.1">
    <property type="nucleotide sequence ID" value="NZ_GG704810.1"/>
</dbReference>
<evidence type="ECO:0000313" key="2">
    <source>
        <dbReference type="Proteomes" id="UP000005519"/>
    </source>
</evidence>
<dbReference type="STRING" id="667128.HMPREF0621_1553"/>
<dbReference type="HOGENOM" id="CLU_567243_0_0_6"/>
<dbReference type="OrthoDB" id="307209at2"/>
<dbReference type="InterPro" id="IPR019292">
    <property type="entry name" value="McrC"/>
</dbReference>
<reference evidence="1 2" key="1">
    <citation type="submission" date="2009-10" db="EMBL/GenBank/DDBJ databases">
        <authorList>
            <person name="Muzny D."/>
            <person name="Qin X."/>
            <person name="Deng J."/>
            <person name="Jiang H."/>
            <person name="Liu Y."/>
            <person name="Qu J."/>
            <person name="Song X.-Z."/>
            <person name="Zhang L."/>
            <person name="Thornton R."/>
            <person name="Coyle M."/>
            <person name="Francisco L."/>
            <person name="Jackson L."/>
            <person name="Javaid M."/>
            <person name="Korchina V."/>
            <person name="Kovar C."/>
            <person name="Mata R."/>
            <person name="Mathew T."/>
            <person name="Ngo R."/>
            <person name="Nguyen L."/>
            <person name="Nguyen N."/>
            <person name="Okwuonu G."/>
            <person name="Ongeri F."/>
            <person name="Pham C."/>
            <person name="Simmons D."/>
            <person name="Wilczek-Boney K."/>
            <person name="Hale W."/>
            <person name="Jakkamsetti A."/>
            <person name="Pham P."/>
            <person name="Ruth R."/>
            <person name="San Lucas F."/>
            <person name="Warren J."/>
            <person name="Zhang J."/>
            <person name="Zhao Z."/>
            <person name="Zhou C."/>
            <person name="Zhu D."/>
            <person name="Lee S."/>
            <person name="Bess C."/>
            <person name="Blankenburg K."/>
            <person name="Forbes L."/>
            <person name="Fu Q."/>
            <person name="Gubbala S."/>
            <person name="Hirani K."/>
            <person name="Jayaseelan J.C."/>
            <person name="Lara F."/>
            <person name="Munidasa M."/>
            <person name="Palculict T."/>
            <person name="Patil S."/>
            <person name="Pu L.-L."/>
            <person name="Saada N."/>
            <person name="Tang L."/>
            <person name="Weissenberger G."/>
            <person name="Zhu Y."/>
            <person name="Hemphill L."/>
            <person name="Shang Y."/>
            <person name="Youmans B."/>
            <person name="Ayvaz T."/>
            <person name="Ross M."/>
            <person name="Santibanez J."/>
            <person name="Aqrawi P."/>
            <person name="Gross S."/>
            <person name="Joshi V."/>
            <person name="Fowler G."/>
            <person name="Nazareth L."/>
            <person name="Reid J."/>
            <person name="Worley K."/>
            <person name="Petrosino J."/>
            <person name="Highlander S."/>
            <person name="Gibbs R."/>
        </authorList>
    </citation>
    <scope>NUCLEOTIDE SEQUENCE [LARGE SCALE GENOMIC DNA]</scope>
    <source>
        <strain evidence="1 2">ATCC 43325</strain>
    </source>
</reference>
<dbReference type="AlphaFoldDB" id="C9PRC9"/>
<proteinExistence type="predicted"/>
<protein>
    <recommendedName>
        <fullName evidence="3">LlaJI restriction endonuclease</fullName>
    </recommendedName>
</protein>
<accession>C9PRC9</accession>
<gene>
    <name evidence="1" type="ORF">HMPREF0621_1553</name>
</gene>
<dbReference type="Pfam" id="PF10117">
    <property type="entry name" value="McrBC"/>
    <property type="match status" value="1"/>
</dbReference>
<dbReference type="PANTHER" id="PTHR38733">
    <property type="entry name" value="PROTEIN MCRC"/>
    <property type="match status" value="1"/>
</dbReference>